<evidence type="ECO:0000259" key="1">
    <source>
        <dbReference type="Pfam" id="PF01266"/>
    </source>
</evidence>
<keyword evidence="3" id="KW-1185">Reference proteome</keyword>
<accession>A0A8H5GCT5</accession>
<dbReference type="AlphaFoldDB" id="A0A8H5GCT5"/>
<dbReference type="InterPro" id="IPR006076">
    <property type="entry name" value="FAD-dep_OxRdtase"/>
</dbReference>
<dbReference type="Pfam" id="PF01266">
    <property type="entry name" value="DAO"/>
    <property type="match status" value="1"/>
</dbReference>
<comment type="caution">
    <text evidence="2">The sequence shown here is derived from an EMBL/GenBank/DDBJ whole genome shotgun (WGS) entry which is preliminary data.</text>
</comment>
<dbReference type="OrthoDB" id="429143at2759"/>
<dbReference type="InterPro" id="IPR036188">
    <property type="entry name" value="FAD/NAD-bd_sf"/>
</dbReference>
<reference evidence="2 3" key="1">
    <citation type="journal article" date="2020" name="ISME J.">
        <title>Uncovering the hidden diversity of litter-decomposition mechanisms in mushroom-forming fungi.</title>
        <authorList>
            <person name="Floudas D."/>
            <person name="Bentzer J."/>
            <person name="Ahren D."/>
            <person name="Johansson T."/>
            <person name="Persson P."/>
            <person name="Tunlid A."/>
        </authorList>
    </citation>
    <scope>NUCLEOTIDE SEQUENCE [LARGE SCALE GENOMIC DNA]</scope>
    <source>
        <strain evidence="2 3">CBS 291.85</strain>
    </source>
</reference>
<protein>
    <recommendedName>
        <fullName evidence="1">FAD dependent oxidoreductase domain-containing protein</fullName>
    </recommendedName>
</protein>
<feature type="domain" description="FAD dependent oxidoreductase" evidence="1">
    <location>
        <begin position="61"/>
        <end position="464"/>
    </location>
</feature>
<dbReference type="EMBL" id="JAACJM010000038">
    <property type="protein sequence ID" value="KAF5362597.1"/>
    <property type="molecule type" value="Genomic_DNA"/>
</dbReference>
<dbReference type="GO" id="GO:0005737">
    <property type="term" value="C:cytoplasm"/>
    <property type="evidence" value="ECO:0007669"/>
    <property type="project" value="TreeGrafter"/>
</dbReference>
<dbReference type="PANTHER" id="PTHR13847">
    <property type="entry name" value="SARCOSINE DEHYDROGENASE-RELATED"/>
    <property type="match status" value="1"/>
</dbReference>
<sequence length="495" mass="53916">MSTVRVPIRRLQAANEAFTNHELQRPPSLPVANPTNSFWLDSTPSGMAKEGSTGVLTKDADICIIGSGITGVSVAYHISKILQEKRSAKPLTATILESRDFCSGATGRNGGHLCPAIFIDFKDLESRYGTQEAVKSIAIENHTANSILKYIADEGLADKVDLVGGGHITLFVTEKEYVEATADFEAAKEAGLPVDDVEWIERKSMHETYGIDFPGARITTKGHNLWPLKLVTQLYYSAKSNPAHLSLNLHTSTPVTSIEYLDDAGDGHGSRRLKVNTPRGSIMTSYILHATNAYASYLLPHMHGPEGIVPTRGQVIASRAACSSENLTKSAWYTNEGFEYWFPRPLKSDIEGAGEADFPLCILGGGRGAASPGFEWYEADDSTCNKLVGDALKGFLPGLFPGKYEEGKEPEMEWSGIMGFTKMRDPFVGPVIKSGTSFSGQYISAGYSGHGMPRAFSCAQVVASMILADMFGETWEAPEWLPERFLTYKRDSSES</sequence>
<proteinExistence type="predicted"/>
<evidence type="ECO:0000313" key="2">
    <source>
        <dbReference type="EMBL" id="KAF5362597.1"/>
    </source>
</evidence>
<evidence type="ECO:0000313" key="3">
    <source>
        <dbReference type="Proteomes" id="UP000559256"/>
    </source>
</evidence>
<name>A0A8H5GCT5_9AGAR</name>
<organism evidence="2 3">
    <name type="scientific">Tetrapyrgos nigripes</name>
    <dbReference type="NCBI Taxonomy" id="182062"/>
    <lineage>
        <taxon>Eukaryota</taxon>
        <taxon>Fungi</taxon>
        <taxon>Dikarya</taxon>
        <taxon>Basidiomycota</taxon>
        <taxon>Agaricomycotina</taxon>
        <taxon>Agaricomycetes</taxon>
        <taxon>Agaricomycetidae</taxon>
        <taxon>Agaricales</taxon>
        <taxon>Marasmiineae</taxon>
        <taxon>Marasmiaceae</taxon>
        <taxon>Tetrapyrgos</taxon>
    </lineage>
</organism>
<dbReference type="SUPFAM" id="SSF51905">
    <property type="entry name" value="FAD/NAD(P)-binding domain"/>
    <property type="match status" value="1"/>
</dbReference>
<dbReference type="Gene3D" id="3.50.50.60">
    <property type="entry name" value="FAD/NAD(P)-binding domain"/>
    <property type="match status" value="1"/>
</dbReference>
<dbReference type="Proteomes" id="UP000559256">
    <property type="component" value="Unassembled WGS sequence"/>
</dbReference>
<gene>
    <name evidence="2" type="ORF">D9758_009584</name>
</gene>
<dbReference type="Gene3D" id="3.30.9.10">
    <property type="entry name" value="D-Amino Acid Oxidase, subunit A, domain 2"/>
    <property type="match status" value="1"/>
</dbReference>
<dbReference type="PANTHER" id="PTHR13847:SF260">
    <property type="entry name" value="FAD DEPENDENT OXIDOREDUCTASE DOMAIN-CONTAINING PROTEIN"/>
    <property type="match status" value="1"/>
</dbReference>